<sequence>MKQIVDSILNFIETMNKYPQEECTIVKNGGVRYRSELVKLQVDEKINLSPELKFFYEHCEIICDIRHDGHKLKNTSVDLGNSLLDLCSPENLIYRQEGFRWIGTDLKENPEWNPFWLVIADINDDPVVVVTDKEGSPVMASYESGALFPIANSFSDFLEYLSITIELIQGKYNGEIIDDESFEFLEGFIEDLKERISKINHNDELVGNFIDYLYG</sequence>
<organism evidence="2 3">
    <name type="scientific">Lysinibacillus xylanilyticus</name>
    <dbReference type="NCBI Taxonomy" id="582475"/>
    <lineage>
        <taxon>Bacteria</taxon>
        <taxon>Bacillati</taxon>
        <taxon>Bacillota</taxon>
        <taxon>Bacilli</taxon>
        <taxon>Bacillales</taxon>
        <taxon>Bacillaceae</taxon>
        <taxon>Lysinibacillus</taxon>
    </lineage>
</organism>
<name>A0ABV3W234_9BACI</name>
<comment type="caution">
    <text evidence="2">The sequence shown here is derived from an EMBL/GenBank/DDBJ whole genome shotgun (WGS) entry which is preliminary data.</text>
</comment>
<dbReference type="InterPro" id="IPR037883">
    <property type="entry name" value="Knr4/Smi1-like_sf"/>
</dbReference>
<keyword evidence="3" id="KW-1185">Reference proteome</keyword>
<dbReference type="SUPFAM" id="SSF160631">
    <property type="entry name" value="SMI1/KNR4-like"/>
    <property type="match status" value="1"/>
</dbReference>
<dbReference type="RefSeq" id="WP_368637663.1">
    <property type="nucleotide sequence ID" value="NZ_JBFRHK010000013.1"/>
</dbReference>
<dbReference type="Pfam" id="PF09346">
    <property type="entry name" value="SMI1_KNR4"/>
    <property type="match status" value="1"/>
</dbReference>
<evidence type="ECO:0000313" key="2">
    <source>
        <dbReference type="EMBL" id="MEX3747098.1"/>
    </source>
</evidence>
<evidence type="ECO:0000259" key="1">
    <source>
        <dbReference type="Pfam" id="PF09346"/>
    </source>
</evidence>
<evidence type="ECO:0000313" key="3">
    <source>
        <dbReference type="Proteomes" id="UP001558534"/>
    </source>
</evidence>
<protein>
    <submittedName>
        <fullName evidence="2">SMI1/KNR4 family protein</fullName>
    </submittedName>
</protein>
<feature type="domain" description="Knr4/Smi1-like" evidence="1">
    <location>
        <begin position="36"/>
        <end position="159"/>
    </location>
</feature>
<reference evidence="2 3" key="1">
    <citation type="submission" date="2024-07" db="EMBL/GenBank/DDBJ databases">
        <title>Characterization of a bacterium isolated from hydrolysated instant sea cucumber by whole-genome sequencing and metabolomics.</title>
        <authorList>
            <person name="Luo X."/>
            <person name="Zhang Z."/>
            <person name="Zheng Z."/>
            <person name="Zhang W."/>
            <person name="Ming T."/>
            <person name="Jiao L."/>
            <person name="Su X."/>
            <person name="Kong F."/>
            <person name="Xu J."/>
        </authorList>
    </citation>
    <scope>NUCLEOTIDE SEQUENCE [LARGE SCALE GENOMIC DNA]</scope>
    <source>
        <strain evidence="2 3">XL-2024</strain>
    </source>
</reference>
<proteinExistence type="predicted"/>
<dbReference type="InterPro" id="IPR018958">
    <property type="entry name" value="Knr4/Smi1-like_dom"/>
</dbReference>
<dbReference type="EMBL" id="JBFRHK010000013">
    <property type="protein sequence ID" value="MEX3747098.1"/>
    <property type="molecule type" value="Genomic_DNA"/>
</dbReference>
<accession>A0ABV3W234</accession>
<gene>
    <name evidence="2" type="ORF">AB1300_18460</name>
</gene>
<dbReference type="Proteomes" id="UP001558534">
    <property type="component" value="Unassembled WGS sequence"/>
</dbReference>